<gene>
    <name evidence="2" type="ORF">IAB16_00445</name>
</gene>
<comment type="caution">
    <text evidence="2">The sequence shown here is derived from an EMBL/GenBank/DDBJ whole genome shotgun (WGS) entry which is preliminary data.</text>
</comment>
<evidence type="ECO:0008006" key="4">
    <source>
        <dbReference type="Google" id="ProtNLM"/>
    </source>
</evidence>
<evidence type="ECO:0000313" key="3">
    <source>
        <dbReference type="Proteomes" id="UP000727857"/>
    </source>
</evidence>
<proteinExistence type="predicted"/>
<name>A0A940DF43_9FIRM</name>
<keyword evidence="1" id="KW-1133">Transmembrane helix</keyword>
<feature type="transmembrane region" description="Helical" evidence="1">
    <location>
        <begin position="57"/>
        <end position="80"/>
    </location>
</feature>
<dbReference type="Proteomes" id="UP000727857">
    <property type="component" value="Unassembled WGS sequence"/>
</dbReference>
<feature type="transmembrane region" description="Helical" evidence="1">
    <location>
        <begin position="218"/>
        <end position="238"/>
    </location>
</feature>
<dbReference type="EMBL" id="JADINF010000010">
    <property type="protein sequence ID" value="MBO8423481.1"/>
    <property type="molecule type" value="Genomic_DNA"/>
</dbReference>
<keyword evidence="1" id="KW-0472">Membrane</keyword>
<accession>A0A940DF43</accession>
<protein>
    <recommendedName>
        <fullName evidence="4">DUF898 domain-containing protein</fullName>
    </recommendedName>
</protein>
<evidence type="ECO:0000256" key="1">
    <source>
        <dbReference type="SAM" id="Phobius"/>
    </source>
</evidence>
<feature type="transmembrane region" description="Helical" evidence="1">
    <location>
        <begin position="325"/>
        <end position="342"/>
    </location>
</feature>
<keyword evidence="1" id="KW-0812">Transmembrane</keyword>
<organism evidence="2 3">
    <name type="scientific">Candidatus Stercoripulliclostridium pullicola</name>
    <dbReference type="NCBI Taxonomy" id="2840953"/>
    <lineage>
        <taxon>Bacteria</taxon>
        <taxon>Bacillati</taxon>
        <taxon>Bacillota</taxon>
        <taxon>Clostridia</taxon>
        <taxon>Eubacteriales</taxon>
        <taxon>Candidatus Stercoripulliclostridium</taxon>
    </lineage>
</organism>
<evidence type="ECO:0000313" key="2">
    <source>
        <dbReference type="EMBL" id="MBO8423481.1"/>
    </source>
</evidence>
<feature type="transmembrane region" description="Helical" evidence="1">
    <location>
        <begin position="259"/>
        <end position="284"/>
    </location>
</feature>
<feature type="transmembrane region" description="Helical" evidence="1">
    <location>
        <begin position="168"/>
        <end position="193"/>
    </location>
</feature>
<reference evidence="2" key="2">
    <citation type="journal article" date="2021" name="PeerJ">
        <title>Extensive microbial diversity within the chicken gut microbiome revealed by metagenomics and culture.</title>
        <authorList>
            <person name="Gilroy R."/>
            <person name="Ravi A."/>
            <person name="Getino M."/>
            <person name="Pursley I."/>
            <person name="Horton D.L."/>
            <person name="Alikhan N.F."/>
            <person name="Baker D."/>
            <person name="Gharbi K."/>
            <person name="Hall N."/>
            <person name="Watson M."/>
            <person name="Adriaenssens E.M."/>
            <person name="Foster-Nyarko E."/>
            <person name="Jarju S."/>
            <person name="Secka A."/>
            <person name="Antonio M."/>
            <person name="Oren A."/>
            <person name="Chaudhuri R.R."/>
            <person name="La Ragione R."/>
            <person name="Hildebrand F."/>
            <person name="Pallen M.J."/>
        </authorList>
    </citation>
    <scope>NUCLEOTIDE SEQUENCE</scope>
    <source>
        <strain evidence="2">517</strain>
    </source>
</reference>
<sequence length="367" mass="41796">MVSRYGEKFDKAVDKTLKVKVGWRTAFLIFAIVAFVPLFALYMMFTMILSDDIAENAVNLLIAFGPPFAFLIGIVLYVALNKRGAIITYNRVRERTLGIAEYLGENTKALKKEFKAHRKAKDKKWIIDTANKYYDECEKLKAEKLVEHAAEKAEKGEGGFDGWMIQKWAWMLLGLIVTVATLGICFPVAYVWILKWEAKHSLYDGKRLSFDGKASSLVGKWICWILLTIPTIGIYALFIPKKLLQWKASHTHIEGEMSFLGGTWDGSAILLILNKIGCSLFSAITLGTLKPIAICWRKRFIQNRLMIDGRPMSFDGNGAEILGKWIGWTLLTYITFGIYSLFRNARLLKWVNKHTHIEAEIKQIKVI</sequence>
<reference evidence="2" key="1">
    <citation type="submission" date="2020-10" db="EMBL/GenBank/DDBJ databases">
        <authorList>
            <person name="Gilroy R."/>
        </authorList>
    </citation>
    <scope>NUCLEOTIDE SEQUENCE</scope>
    <source>
        <strain evidence="2">517</strain>
    </source>
</reference>
<dbReference type="AlphaFoldDB" id="A0A940DF43"/>
<feature type="transmembrane region" description="Helical" evidence="1">
    <location>
        <begin position="21"/>
        <end position="45"/>
    </location>
</feature>